<feature type="domain" description="Dienelactone hydrolase" evidence="2">
    <location>
        <begin position="146"/>
        <end position="238"/>
    </location>
</feature>
<keyword evidence="1" id="KW-0732">Signal</keyword>
<evidence type="ECO:0000313" key="3">
    <source>
        <dbReference type="EMBL" id="TXF84705.1"/>
    </source>
</evidence>
<evidence type="ECO:0000259" key="2">
    <source>
        <dbReference type="Pfam" id="PF01738"/>
    </source>
</evidence>
<dbReference type="RefSeq" id="WP_147932760.1">
    <property type="nucleotide sequence ID" value="NZ_VOXD01000052.1"/>
</dbReference>
<accession>A0A5C7FFJ6</accession>
<protein>
    <submittedName>
        <fullName evidence="3">Prolyl oligopeptidase family serine peptidase</fullName>
    </submittedName>
</protein>
<dbReference type="EMBL" id="VOXD01000052">
    <property type="protein sequence ID" value="TXF84705.1"/>
    <property type="molecule type" value="Genomic_DNA"/>
</dbReference>
<keyword evidence="4" id="KW-1185">Reference proteome</keyword>
<gene>
    <name evidence="3" type="ORF">FUA23_21070</name>
</gene>
<dbReference type="InterPro" id="IPR002925">
    <property type="entry name" value="Dienelactn_hydro"/>
</dbReference>
<reference evidence="3 4" key="1">
    <citation type="submission" date="2019-08" db="EMBL/GenBank/DDBJ databases">
        <title>Lewinella sp. strain SSH13 Genome sequencing and assembly.</title>
        <authorList>
            <person name="Kim I."/>
        </authorList>
    </citation>
    <scope>NUCLEOTIDE SEQUENCE [LARGE SCALE GENOMIC DNA]</scope>
    <source>
        <strain evidence="3 4">SSH13</strain>
    </source>
</reference>
<evidence type="ECO:0000256" key="1">
    <source>
        <dbReference type="ARBA" id="ARBA00022729"/>
    </source>
</evidence>
<dbReference type="Gene3D" id="3.40.50.1820">
    <property type="entry name" value="alpha/beta hydrolase"/>
    <property type="match status" value="1"/>
</dbReference>
<dbReference type="PANTHER" id="PTHR43037:SF1">
    <property type="entry name" value="BLL1128 PROTEIN"/>
    <property type="match status" value="1"/>
</dbReference>
<name>A0A5C7FFJ6_9BACT</name>
<organism evidence="3 4">
    <name type="scientific">Neolewinella aurantiaca</name>
    <dbReference type="NCBI Taxonomy" id="2602767"/>
    <lineage>
        <taxon>Bacteria</taxon>
        <taxon>Pseudomonadati</taxon>
        <taxon>Bacteroidota</taxon>
        <taxon>Saprospiria</taxon>
        <taxon>Saprospirales</taxon>
        <taxon>Lewinellaceae</taxon>
        <taxon>Neolewinella</taxon>
    </lineage>
</organism>
<sequence length="267" mass="29992">MSLSHHPNIGGGKEDVQPSLHLRERQKKIMKPFVFLLILSFPNLLSGQFSANFLDLGRDSIHFLVNYPEGYEEGKKDWPLVLFLHGGGESGNDLEKVKVHGPTKHIAAGKQFPFVTLAPQNKYVRGFWDIAALGHLLDDFVAKHRIDEDRIYLTGLSRGGLGAWMLAMQNPGRFAALVPVCGAVPASYDIWIPEDLPVWIHHGAEDVLIHPSESIRMAENLRAKGMKPKLTIYEGIGHNAWDPAYADPELYKWLLEQVRSQESETKN</sequence>
<dbReference type="SUPFAM" id="SSF53474">
    <property type="entry name" value="alpha/beta-Hydrolases"/>
    <property type="match status" value="1"/>
</dbReference>
<dbReference type="OrthoDB" id="9764953at2"/>
<dbReference type="PANTHER" id="PTHR43037">
    <property type="entry name" value="UNNAMED PRODUCT-RELATED"/>
    <property type="match status" value="1"/>
</dbReference>
<dbReference type="InterPro" id="IPR029058">
    <property type="entry name" value="AB_hydrolase_fold"/>
</dbReference>
<dbReference type="GO" id="GO:0016787">
    <property type="term" value="F:hydrolase activity"/>
    <property type="evidence" value="ECO:0007669"/>
    <property type="project" value="InterPro"/>
</dbReference>
<dbReference type="Proteomes" id="UP000321907">
    <property type="component" value="Unassembled WGS sequence"/>
</dbReference>
<evidence type="ECO:0000313" key="4">
    <source>
        <dbReference type="Proteomes" id="UP000321907"/>
    </source>
</evidence>
<dbReference type="AlphaFoldDB" id="A0A5C7FFJ6"/>
<proteinExistence type="predicted"/>
<dbReference type="InterPro" id="IPR050955">
    <property type="entry name" value="Plant_Biomass_Hydrol_Est"/>
</dbReference>
<comment type="caution">
    <text evidence="3">The sequence shown here is derived from an EMBL/GenBank/DDBJ whole genome shotgun (WGS) entry which is preliminary data.</text>
</comment>
<dbReference type="Pfam" id="PF01738">
    <property type="entry name" value="DLH"/>
    <property type="match status" value="1"/>
</dbReference>